<dbReference type="InterPro" id="IPR042983">
    <property type="entry name" value="PKDCC"/>
</dbReference>
<feature type="non-terminal residue" evidence="1">
    <location>
        <position position="1"/>
    </location>
</feature>
<name>A0A0B6ZYF9_9EUPU</name>
<gene>
    <name evidence="1" type="primary">ORF86519</name>
</gene>
<dbReference type="AlphaFoldDB" id="A0A0B6ZYF9"/>
<dbReference type="EMBL" id="HACG01026512">
    <property type="protein sequence ID" value="CEK73377.1"/>
    <property type="molecule type" value="Transcribed_RNA"/>
</dbReference>
<sequence length="97" mass="10885">GSLRFTKMNLRDFVHVQGTIVKLADLDDLEVGDKPCSEDSHCEVPYKNKDTYCKNGFCEGLNHLINFNIALKEVLQPLLQNPPGPDEQTVVTRLSNV</sequence>
<dbReference type="PANTHER" id="PTHR46448:SF1">
    <property type="entry name" value="PROTEIN KINASE DOMAIN-CONTAINING PROTEIN"/>
    <property type="match status" value="1"/>
</dbReference>
<evidence type="ECO:0008006" key="2">
    <source>
        <dbReference type="Google" id="ProtNLM"/>
    </source>
</evidence>
<feature type="non-terminal residue" evidence="1">
    <location>
        <position position="97"/>
    </location>
</feature>
<accession>A0A0B6ZYF9</accession>
<dbReference type="GO" id="GO:0004715">
    <property type="term" value="F:non-membrane spanning protein tyrosine kinase activity"/>
    <property type="evidence" value="ECO:0007669"/>
    <property type="project" value="InterPro"/>
</dbReference>
<dbReference type="PANTHER" id="PTHR46448">
    <property type="entry name" value="PROTEIN KINASE DOMAIN-CONTAINING PROTEIN"/>
    <property type="match status" value="1"/>
</dbReference>
<reference evidence="1" key="1">
    <citation type="submission" date="2014-12" db="EMBL/GenBank/DDBJ databases">
        <title>Insight into the proteome of Arion vulgaris.</title>
        <authorList>
            <person name="Aradska J."/>
            <person name="Bulat T."/>
            <person name="Smidak R."/>
            <person name="Sarate P."/>
            <person name="Gangsoo J."/>
            <person name="Sialana F."/>
            <person name="Bilban M."/>
            <person name="Lubec G."/>
        </authorList>
    </citation>
    <scope>NUCLEOTIDE SEQUENCE</scope>
    <source>
        <tissue evidence="1">Skin</tissue>
    </source>
</reference>
<evidence type="ECO:0000313" key="1">
    <source>
        <dbReference type="EMBL" id="CEK73377.1"/>
    </source>
</evidence>
<organism evidence="1">
    <name type="scientific">Arion vulgaris</name>
    <dbReference type="NCBI Taxonomy" id="1028688"/>
    <lineage>
        <taxon>Eukaryota</taxon>
        <taxon>Metazoa</taxon>
        <taxon>Spiralia</taxon>
        <taxon>Lophotrochozoa</taxon>
        <taxon>Mollusca</taxon>
        <taxon>Gastropoda</taxon>
        <taxon>Heterobranchia</taxon>
        <taxon>Euthyneura</taxon>
        <taxon>Panpulmonata</taxon>
        <taxon>Eupulmonata</taxon>
        <taxon>Stylommatophora</taxon>
        <taxon>Helicina</taxon>
        <taxon>Arionoidea</taxon>
        <taxon>Arionidae</taxon>
        <taxon>Arion</taxon>
    </lineage>
</organism>
<proteinExistence type="predicted"/>
<protein>
    <recommendedName>
        <fullName evidence="2">FAM69 protein-kinase domain-containing protein</fullName>
    </recommendedName>
</protein>
<dbReference type="GO" id="GO:0005576">
    <property type="term" value="C:extracellular region"/>
    <property type="evidence" value="ECO:0007669"/>
    <property type="project" value="TreeGrafter"/>
</dbReference>
<dbReference type="GO" id="GO:0001501">
    <property type="term" value="P:skeletal system development"/>
    <property type="evidence" value="ECO:0007669"/>
    <property type="project" value="TreeGrafter"/>
</dbReference>